<keyword evidence="1" id="KW-0812">Transmembrane</keyword>
<proteinExistence type="predicted"/>
<protein>
    <recommendedName>
        <fullName evidence="4">Flp pilus assembly protein TadB</fullName>
    </recommendedName>
</protein>
<dbReference type="RefSeq" id="WP_069159249.1">
    <property type="nucleotide sequence ID" value="NZ_JBKXXQ010000016.1"/>
</dbReference>
<name>A0A1E3A825_9FIRM</name>
<feature type="transmembrane region" description="Helical" evidence="1">
    <location>
        <begin position="247"/>
        <end position="265"/>
    </location>
</feature>
<feature type="transmembrane region" description="Helical" evidence="1">
    <location>
        <begin position="271"/>
        <end position="293"/>
    </location>
</feature>
<gene>
    <name evidence="2" type="ORF">BEH84_05832</name>
</gene>
<dbReference type="Proteomes" id="UP000095003">
    <property type="component" value="Unassembled WGS sequence"/>
</dbReference>
<dbReference type="PATRIC" id="fig|1432052.3.peg.6444"/>
<evidence type="ECO:0008006" key="4">
    <source>
        <dbReference type="Google" id="ProtNLM"/>
    </source>
</evidence>
<reference evidence="2 3" key="1">
    <citation type="submission" date="2016-07" db="EMBL/GenBank/DDBJ databases">
        <title>Characterization of isolates of Eisenbergiella tayi derived from blood cultures, using whole genome sequencing.</title>
        <authorList>
            <person name="Burdz T."/>
            <person name="Wiebe D."/>
            <person name="Huynh C."/>
            <person name="Bernard K."/>
        </authorList>
    </citation>
    <scope>NUCLEOTIDE SEQUENCE [LARGE SCALE GENOMIC DNA]</scope>
    <source>
        <strain evidence="2 3">NML 120489</strain>
    </source>
</reference>
<accession>A0A1E3A825</accession>
<evidence type="ECO:0000256" key="1">
    <source>
        <dbReference type="SAM" id="Phobius"/>
    </source>
</evidence>
<evidence type="ECO:0000313" key="2">
    <source>
        <dbReference type="EMBL" id="ODM04769.1"/>
    </source>
</evidence>
<evidence type="ECO:0000313" key="3">
    <source>
        <dbReference type="Proteomes" id="UP000095003"/>
    </source>
</evidence>
<comment type="caution">
    <text evidence="2">The sequence shown here is derived from an EMBL/GenBank/DDBJ whole genome shotgun (WGS) entry which is preliminary data.</text>
</comment>
<keyword evidence="1" id="KW-0472">Membrane</keyword>
<dbReference type="AlphaFoldDB" id="A0A1E3A825"/>
<organism evidence="2 3">
    <name type="scientific">Eisenbergiella tayi</name>
    <dbReference type="NCBI Taxonomy" id="1432052"/>
    <lineage>
        <taxon>Bacteria</taxon>
        <taxon>Bacillati</taxon>
        <taxon>Bacillota</taxon>
        <taxon>Clostridia</taxon>
        <taxon>Lachnospirales</taxon>
        <taxon>Lachnospiraceae</taxon>
        <taxon>Eisenbergiella</taxon>
    </lineage>
</organism>
<dbReference type="EMBL" id="MCGI01000007">
    <property type="protein sequence ID" value="ODM04769.1"/>
    <property type="molecule type" value="Genomic_DNA"/>
</dbReference>
<keyword evidence="1" id="KW-1133">Transmembrane helix</keyword>
<sequence length="310" mass="34995">MQWIYLICFSLLSAGLLTLFGVRPGDFIDAIFNSRRKAATLTDELNVLMGTPAKGFFNQDYELKRILQDTGRADRYEAVKRLSLILFAVGGVLAMLIGNVYMVPIMGIGFSLAPIWYLRSTAASYKKHLNEELETAISIITTSYLRTEDLIRSVRENLPYINEPVRANFEAFVYEAKLINANTTSAINSLKMKIPNRVFHEWANILIQCQSDRSMKNTLPTIAQKFSDVRVVQSELEAMMQGPRREAITMMFLVIANIPLLYFLNEDWFHTLLFTTPGKIALAICAAIILFALTQIMKLSKPIEYGGDGV</sequence>
<feature type="transmembrane region" description="Helical" evidence="1">
    <location>
        <begin position="84"/>
        <end position="117"/>
    </location>
</feature>